<evidence type="ECO:0000313" key="4">
    <source>
        <dbReference type="Proteomes" id="UP000798488"/>
    </source>
</evidence>
<dbReference type="Proteomes" id="UP000798488">
    <property type="component" value="Unassembled WGS sequence"/>
</dbReference>
<dbReference type="InterPro" id="IPR025542">
    <property type="entry name" value="YacH"/>
</dbReference>
<name>A0A9D2WM45_9FIRM</name>
<accession>A0A9D2WM45</accession>
<dbReference type="OrthoDB" id="9788704at2"/>
<dbReference type="EMBL" id="LSRS01000010">
    <property type="protein sequence ID" value="KAF1083784.1"/>
    <property type="molecule type" value="Genomic_DNA"/>
</dbReference>
<gene>
    <name evidence="3" type="primary">uvrB_2</name>
    <name evidence="3" type="ORF">SPSYN_03055</name>
</gene>
<dbReference type="RefSeq" id="WP_161823315.1">
    <property type="nucleotide sequence ID" value="NZ_LSRS01000010.1"/>
</dbReference>
<dbReference type="InterPro" id="IPR036876">
    <property type="entry name" value="UVR_dom_sf"/>
</dbReference>
<dbReference type="GO" id="GO:1990170">
    <property type="term" value="P:stress response to cadmium ion"/>
    <property type="evidence" value="ECO:0007669"/>
    <property type="project" value="TreeGrafter"/>
</dbReference>
<feature type="domain" description="UVR" evidence="2">
    <location>
        <begin position="133"/>
        <end position="168"/>
    </location>
</feature>
<proteinExistence type="predicted"/>
<protein>
    <submittedName>
        <fullName evidence="3">UvrABC system protein B</fullName>
    </submittedName>
</protein>
<dbReference type="GO" id="GO:0050897">
    <property type="term" value="F:cobalt ion binding"/>
    <property type="evidence" value="ECO:0007669"/>
    <property type="project" value="TreeGrafter"/>
</dbReference>
<reference evidence="3" key="1">
    <citation type="submission" date="2016-02" db="EMBL/GenBank/DDBJ databases">
        <title>Draft Genome Sequence of Sporotomaculum syntrophicum Strain FB, a Syntrophic Benzoate Degrader.</title>
        <authorList>
            <person name="Nobu M.K."/>
            <person name="Narihiro T."/>
            <person name="Qiu Y.-L."/>
            <person name="Ohashi A."/>
            <person name="Liu W.-T."/>
            <person name="Yuji S."/>
        </authorList>
    </citation>
    <scope>NUCLEOTIDE SEQUENCE</scope>
    <source>
        <strain evidence="3">FB</strain>
    </source>
</reference>
<keyword evidence="1" id="KW-0175">Coiled coil</keyword>
<dbReference type="InterPro" id="IPR001943">
    <property type="entry name" value="UVR_dom"/>
</dbReference>
<dbReference type="Gene3D" id="4.10.860.10">
    <property type="entry name" value="UVR domain"/>
    <property type="match status" value="1"/>
</dbReference>
<dbReference type="PANTHER" id="PTHR38430">
    <property type="entry name" value="PROTEIN-ARGININE KINASE ACTIVATOR PROTEIN"/>
    <property type="match status" value="1"/>
</dbReference>
<feature type="coiled-coil region" evidence="1">
    <location>
        <begin position="129"/>
        <end position="175"/>
    </location>
</feature>
<dbReference type="GO" id="GO:0005507">
    <property type="term" value="F:copper ion binding"/>
    <property type="evidence" value="ECO:0007669"/>
    <property type="project" value="TreeGrafter"/>
</dbReference>
<dbReference type="PROSITE" id="PS50151">
    <property type="entry name" value="UVR"/>
    <property type="match status" value="1"/>
</dbReference>
<dbReference type="PANTHER" id="PTHR38430:SF1">
    <property type="entry name" value="PROTEIN-ARGININE KINASE ACTIVATOR PROTEIN"/>
    <property type="match status" value="1"/>
</dbReference>
<evidence type="ECO:0000259" key="2">
    <source>
        <dbReference type="PROSITE" id="PS50151"/>
    </source>
</evidence>
<organism evidence="3 4">
    <name type="scientific">Sporotomaculum syntrophicum</name>
    <dbReference type="NCBI Taxonomy" id="182264"/>
    <lineage>
        <taxon>Bacteria</taxon>
        <taxon>Bacillati</taxon>
        <taxon>Bacillota</taxon>
        <taxon>Clostridia</taxon>
        <taxon>Eubacteriales</taxon>
        <taxon>Desulfallaceae</taxon>
        <taxon>Sporotomaculum</taxon>
    </lineage>
</organism>
<comment type="caution">
    <text evidence="3">The sequence shown here is derived from an EMBL/GenBank/DDBJ whole genome shotgun (WGS) entry which is preliminary data.</text>
</comment>
<evidence type="ECO:0000256" key="1">
    <source>
        <dbReference type="SAM" id="Coils"/>
    </source>
</evidence>
<dbReference type="AlphaFoldDB" id="A0A9D2WM45"/>
<dbReference type="GO" id="GO:1990169">
    <property type="term" value="P:stress response to copper ion"/>
    <property type="evidence" value="ECO:0007669"/>
    <property type="project" value="TreeGrafter"/>
</dbReference>
<dbReference type="GO" id="GO:0008270">
    <property type="term" value="F:zinc ion binding"/>
    <property type="evidence" value="ECO:0007669"/>
    <property type="project" value="TreeGrafter"/>
</dbReference>
<sequence length="177" mass="19830">MLCEKCHERPATVHYTEIVNGHKAITHLCEVCAGQVQTGEFGFIPQINLPKILASLLSQSPSKQSFVTQTRQETSCPKCGTTESLFTQKGLLGCGDCYRHFEERLGPLMRRIHGSSSHAGKVPERTGGRAKVIKQIKEMKENLKQAVAREEFEQAAQLRDEIRELEQRLSGGENNEH</sequence>
<dbReference type="GO" id="GO:0046870">
    <property type="term" value="F:cadmium ion binding"/>
    <property type="evidence" value="ECO:0007669"/>
    <property type="project" value="TreeGrafter"/>
</dbReference>
<evidence type="ECO:0000313" key="3">
    <source>
        <dbReference type="EMBL" id="KAF1083784.1"/>
    </source>
</evidence>
<dbReference type="Pfam" id="PF02151">
    <property type="entry name" value="UVR"/>
    <property type="match status" value="1"/>
</dbReference>
<keyword evidence="4" id="KW-1185">Reference proteome</keyword>
<dbReference type="PIRSF" id="PIRSF015034">
    <property type="entry name" value="YacH"/>
    <property type="match status" value="1"/>
</dbReference>
<dbReference type="SUPFAM" id="SSF46600">
    <property type="entry name" value="C-terminal UvrC-binding domain of UvrB"/>
    <property type="match status" value="1"/>
</dbReference>